<dbReference type="KEGG" id="hav:AT03_11510"/>
<dbReference type="AlphaFoldDB" id="A0A097R2J9"/>
<reference evidence="7 8" key="1">
    <citation type="journal article" date="2014" name="Gut Pathog.">
        <title>Gene clusters of Hafnia alvei strain FB1 important in survival and pathogenesis: a draft genome perspective.</title>
        <authorList>
            <person name="Tan J.Y."/>
            <person name="Yin W.F."/>
            <person name="Chan K.G."/>
        </authorList>
    </citation>
    <scope>NUCLEOTIDE SEQUENCE [LARGE SCALE GENOMIC DNA]</scope>
    <source>
        <strain evidence="7 8">FB1</strain>
    </source>
</reference>
<dbReference type="RefSeq" id="WP_025801076.1">
    <property type="nucleotide sequence ID" value="NZ_CP009706.1"/>
</dbReference>
<keyword evidence="2 7" id="KW-0489">Methyltransferase</keyword>
<dbReference type="Proteomes" id="UP000029986">
    <property type="component" value="Chromosome"/>
</dbReference>
<dbReference type="EMBL" id="CP009706">
    <property type="protein sequence ID" value="AIU72948.1"/>
    <property type="molecule type" value="Genomic_DNA"/>
</dbReference>
<dbReference type="EC" id="2.1.1.79" evidence="7"/>
<dbReference type="SUPFAM" id="SSF53335">
    <property type="entry name" value="S-adenosyl-L-methionine-dependent methyltransferases"/>
    <property type="match status" value="1"/>
</dbReference>
<evidence type="ECO:0000313" key="8">
    <source>
        <dbReference type="Proteomes" id="UP000029986"/>
    </source>
</evidence>
<dbReference type="Pfam" id="PF02353">
    <property type="entry name" value="CMAS"/>
    <property type="match status" value="1"/>
</dbReference>
<evidence type="ECO:0000256" key="4">
    <source>
        <dbReference type="ARBA" id="ARBA00022691"/>
    </source>
</evidence>
<dbReference type="HOGENOM" id="CLU_026434_6_0_6"/>
<dbReference type="GO" id="GO:0032259">
    <property type="term" value="P:methylation"/>
    <property type="evidence" value="ECO:0007669"/>
    <property type="project" value="UniProtKB-KW"/>
</dbReference>
<evidence type="ECO:0000256" key="3">
    <source>
        <dbReference type="ARBA" id="ARBA00022679"/>
    </source>
</evidence>
<dbReference type="Gene3D" id="3.40.50.150">
    <property type="entry name" value="Vaccinia Virus protein VP39"/>
    <property type="match status" value="1"/>
</dbReference>
<evidence type="ECO:0000256" key="6">
    <source>
        <dbReference type="PIRSR" id="PIRSR003085-1"/>
    </source>
</evidence>
<keyword evidence="8" id="KW-1185">Reference proteome</keyword>
<gene>
    <name evidence="7" type="ORF">AT03_11510</name>
</gene>
<organism evidence="7 8">
    <name type="scientific">Hafnia alvei FB1</name>
    <dbReference type="NCBI Taxonomy" id="1453496"/>
    <lineage>
        <taxon>Bacteria</taxon>
        <taxon>Pseudomonadati</taxon>
        <taxon>Pseudomonadota</taxon>
        <taxon>Gammaproteobacteria</taxon>
        <taxon>Enterobacterales</taxon>
        <taxon>Hafniaceae</taxon>
        <taxon>Hafnia</taxon>
    </lineage>
</organism>
<dbReference type="PIRSF" id="PIRSF003085">
    <property type="entry name" value="CMAS"/>
    <property type="match status" value="1"/>
</dbReference>
<dbReference type="InterPro" id="IPR050723">
    <property type="entry name" value="CFA/CMAS"/>
</dbReference>
<dbReference type="GO" id="GO:0008610">
    <property type="term" value="P:lipid biosynthetic process"/>
    <property type="evidence" value="ECO:0007669"/>
    <property type="project" value="InterPro"/>
</dbReference>
<name>A0A097R2J9_HAFAL</name>
<dbReference type="eggNOG" id="COG2230">
    <property type="taxonomic scope" value="Bacteria"/>
</dbReference>
<accession>A0A097R2J9</accession>
<keyword evidence="5" id="KW-0443">Lipid metabolism</keyword>
<dbReference type="CDD" id="cd02440">
    <property type="entry name" value="AdoMet_MTases"/>
    <property type="match status" value="1"/>
</dbReference>
<keyword evidence="3 7" id="KW-0808">Transferase</keyword>
<dbReference type="OrthoDB" id="9782855at2"/>
<dbReference type="GO" id="GO:0008825">
    <property type="term" value="F:cyclopropane-fatty-acyl-phospholipid synthase activity"/>
    <property type="evidence" value="ECO:0007669"/>
    <property type="project" value="UniProtKB-EC"/>
</dbReference>
<dbReference type="PATRIC" id="fig|1453496.5.peg.2324"/>
<evidence type="ECO:0000256" key="2">
    <source>
        <dbReference type="ARBA" id="ARBA00022603"/>
    </source>
</evidence>
<protein>
    <submittedName>
        <fullName evidence="7">Cyclopropane fatty acyl phospholipid synthase</fullName>
        <ecNumber evidence="7">2.1.1.79</ecNumber>
    </submittedName>
</protein>
<evidence type="ECO:0000313" key="7">
    <source>
        <dbReference type="EMBL" id="AIU72948.1"/>
    </source>
</evidence>
<comment type="similarity">
    <text evidence="1">Belongs to the CFA/CMAS family.</text>
</comment>
<proteinExistence type="inferred from homology"/>
<dbReference type="PANTHER" id="PTHR43667:SF1">
    <property type="entry name" value="CYCLOPROPANE-FATTY-ACYL-PHOSPHOLIPID SYNTHASE"/>
    <property type="match status" value="1"/>
</dbReference>
<dbReference type="InterPro" id="IPR029063">
    <property type="entry name" value="SAM-dependent_MTases_sf"/>
</dbReference>
<sequence length="383" mass="44160">MSSSCIEDLSVQNSQWYRIASEMLQSADIEVNGSRPFDIRVKNPHFFKRVLQEGSLGLGESYMDGWWECDRLDIFFQKVLRAGLENQLPHHIKDTLRIAAARLTNLQSKKRAWIVGKEHYDLGNDLFSLMLDPYMQYSCAYWKDATTLKQAQEAKLKLICEKLQLRPGMTLLDIGCGWGGLAAYAAKNYGVSVHGVTISAEQQKMAQERCKDLDVQILLQDYRDLNSQYDRIVSVGMFEHVGPKNYQTYFNVVARNLKPDGLFLLHTIGANETNMNVDPWINKYIFPNGCLPSVKHIATTSEGKFVMEDWHNIGADYDRTLMAWYERFVQNWPKIEHNYSQRFFRMFSYYLNACAGAFRARDIQLWQVVFSPRGAEGGLRVAR</sequence>
<evidence type="ECO:0000256" key="1">
    <source>
        <dbReference type="ARBA" id="ARBA00010815"/>
    </source>
</evidence>
<keyword evidence="4" id="KW-0949">S-adenosyl-L-methionine</keyword>
<dbReference type="InterPro" id="IPR003333">
    <property type="entry name" value="CMAS"/>
</dbReference>
<feature type="active site" evidence="6">
    <location>
        <position position="354"/>
    </location>
</feature>
<dbReference type="PANTHER" id="PTHR43667">
    <property type="entry name" value="CYCLOPROPANE-FATTY-ACYL-PHOSPHOLIPID SYNTHASE"/>
    <property type="match status" value="1"/>
</dbReference>
<dbReference type="NCBIfam" id="NF008686">
    <property type="entry name" value="PRK11705.1"/>
    <property type="match status" value="1"/>
</dbReference>
<evidence type="ECO:0000256" key="5">
    <source>
        <dbReference type="ARBA" id="ARBA00023098"/>
    </source>
</evidence>